<feature type="compositionally biased region" description="Basic residues" evidence="1">
    <location>
        <begin position="1629"/>
        <end position="1645"/>
    </location>
</feature>
<feature type="compositionally biased region" description="Basic and acidic residues" evidence="1">
    <location>
        <begin position="2385"/>
        <end position="2399"/>
    </location>
</feature>
<feature type="region of interest" description="Disordered" evidence="1">
    <location>
        <begin position="1579"/>
        <end position="1598"/>
    </location>
</feature>
<feature type="compositionally biased region" description="Polar residues" evidence="1">
    <location>
        <begin position="3210"/>
        <end position="3223"/>
    </location>
</feature>
<name>A0A433TCL8_ELYCH</name>
<feature type="region of interest" description="Disordered" evidence="1">
    <location>
        <begin position="3207"/>
        <end position="3227"/>
    </location>
</feature>
<organism evidence="2 3">
    <name type="scientific">Elysia chlorotica</name>
    <name type="common">Eastern emerald elysia</name>
    <name type="synonym">Sea slug</name>
    <dbReference type="NCBI Taxonomy" id="188477"/>
    <lineage>
        <taxon>Eukaryota</taxon>
        <taxon>Metazoa</taxon>
        <taxon>Spiralia</taxon>
        <taxon>Lophotrochozoa</taxon>
        <taxon>Mollusca</taxon>
        <taxon>Gastropoda</taxon>
        <taxon>Heterobranchia</taxon>
        <taxon>Euthyneura</taxon>
        <taxon>Panpulmonata</taxon>
        <taxon>Sacoglossa</taxon>
        <taxon>Placobranchoidea</taxon>
        <taxon>Plakobranchidae</taxon>
        <taxon>Elysia</taxon>
    </lineage>
</organism>
<feature type="region of interest" description="Disordered" evidence="1">
    <location>
        <begin position="1625"/>
        <end position="1647"/>
    </location>
</feature>
<reference evidence="2 3" key="1">
    <citation type="submission" date="2019-01" db="EMBL/GenBank/DDBJ databases">
        <title>A draft genome assembly of the solar-powered sea slug Elysia chlorotica.</title>
        <authorList>
            <person name="Cai H."/>
            <person name="Li Q."/>
            <person name="Fang X."/>
            <person name="Li J."/>
            <person name="Curtis N.E."/>
            <person name="Altenburger A."/>
            <person name="Shibata T."/>
            <person name="Feng M."/>
            <person name="Maeda T."/>
            <person name="Schwartz J.A."/>
            <person name="Shigenobu S."/>
            <person name="Lundholm N."/>
            <person name="Nishiyama T."/>
            <person name="Yang H."/>
            <person name="Hasebe M."/>
            <person name="Li S."/>
            <person name="Pierce S.K."/>
            <person name="Wang J."/>
        </authorList>
    </citation>
    <scope>NUCLEOTIDE SEQUENCE [LARGE SCALE GENOMIC DNA]</scope>
    <source>
        <strain evidence="2">EC2010</strain>
        <tissue evidence="2">Whole organism of an adult</tissue>
    </source>
</reference>
<evidence type="ECO:0000313" key="2">
    <source>
        <dbReference type="EMBL" id="RUS79352.1"/>
    </source>
</evidence>
<feature type="region of interest" description="Disordered" evidence="1">
    <location>
        <begin position="663"/>
        <end position="683"/>
    </location>
</feature>
<keyword evidence="3" id="KW-1185">Reference proteome</keyword>
<sequence>MFWSHQQLSQTESLSTPREDESMASEDDCEDISNSLYMEDDSLLDEFLFNDASSVSTDSARFNRIDMEEIPPNSLEKTPSNSEKQLKISLESPIKTFSQDRLDSAFEGSASTNENASGTDTDNVVIKQVSKSMMGMTTMLFFKLDSSWWKKWNFREIGRPKLRSLDSRRQIEHRKFRHEVHRKLSRIELKSLKLNTHSHYDLIRGNDVSVKAQARELQKSASVTGCCPGLATMNCAQGLINRLHTKFTIIRKSSEKVMRYILKKNVPENNFLLRWIQYMKVPRVQRRGLKRRKHLERWDCESSLFEGTPGFLQGKLWYVINAKNIDCSHAARVQNPNLNETKYDIRVRQSLMRHVIRYMDVLKNYPELSLLSPGRNRDFLRFSTHKTAARYFPKPIWPCAKVMRGHLNCSDRYFLKRRLYTLQQCLESPEWFCRIDETVHEHDNKMDNYMAKHNNKFSKSVREGFIFGGRSNRRCDATMMYRKPKVLEIPTKCSSLYESIYHEISQVCCKHDPRIIASRPDIGQELEAWAPITFDLRKDQKSNIHVVDLDPHSAHNRTDIFLAPCVSKPESKIIAMQKGSADFSEKKELLTLSNCNIRSSENYVLSEKRTRHRVNFPLELCPNESSNPPCISNFTPELRRFDISCTQRSSYCSNCLRSEVSEQEQNKRVARSNGASSLSHPSIRARLTKQDTLDLLRELCCVQSPLSPLPEDNDWPHDVDATFPANGLSVESRRVPIAAITSSQPSSSDSINSKESHHRYKLIDKAATCEAVQDMQHVTFCAVPMQCHQAVRCSVCGVTLIQFCGPAQTTEMRAEAKIIQNRHTSVQNCCSYKEPNDHVCDEVYLANMVDGWSPSSCTCHILPTNLASHTCQTGFQYKIKSIENQNHEPSIKEEIPREDNKKHNSFSSTDLGEQYVQELLINEGNLNVEEETINGFQISETYPPSNICKPHRPNDVLHKKSQWINSDATKGLHETTFRKINKPNTNVDVYTFNEHDYTKKLTGSANSPAYKTYDRVHAPDFLCINTTDGEQRIEICGATLDFSNNHGSDSGEETQKVKTPVSTHVNDASDYFSEDALAAGFLERDYICDDMSTPIVLSAADRVYHVSSTLNTQVLGLSSSELTPIGNISQRDANFDVINTAVVDTACDSFLSHMCYKRPLDETEEPFLTNADQEEESCQGQDLLSKAMQTAGLTDEELETFLISDSTIEAFLADNGELNLDDFIPSKQHGFSGSIMEQQTEMDHLFGPNFESILSSNGCVSETSRIDRGDKMLTSNIRLETFPATQSHTVAHSFQLLSDDDEVGFGEISLNDTFPVSGNWGLDSKTEIHACPDVRKTTGDCANLRYQFIDETGLNQGAYSTNIIAGKEHDTDTYPNYLKQIGSPQAQGLFSNTSRGKDLPIISEQSMDNSSDQSKHYFDNFVSSIFTEALNQSASVTDTSVVCNEYIPWKNRISSPKNASFEAKSFHCIYNSFQNEPEALDLQPLANNFLEIKEDEEEEEGNEKDSENIRIKATTTVGRIKDNSQRQHFTVLDSKPPTSPPTNDQTSSWCLRHRESIRTCMEQKALRFVRQRPRLCCPPSESPTLDTNDKTDTSNTEDGFGARNIIRINKSVPVCEVKLQRIRTNQTQNKRRRKGKVRKTAVQRKRKDEKIIKLPIRKPRKYKPRSKSTMAPARKKKLKKYVSEMDKPYQSVTSTSGPCREMRKRDGHQKKSREISELSVTKDHFNNEILKAETFSKHLRSFSPGFLKKKVPTPGDILTPPDHANKISMRFPRPLVASKTRPSKSVAMQKKRLVRPSCTDQSLNKNNNSLDEIDLGAYMFQVMLRKCTIKTNFHIQIHKGSEIFKNSSAWPKCREVADYKKYCEDGGDYTDFVDRKSWRISKSKLGTDNHSYAEQPYTHTKCVNYYVPKCSSFKPFLRKMESVDIDSIDKNKETEFDINCRGRDKTSVIISNGAFTTTNDGINRSANANELNDSNGTNYFRIACNTNNNSNSQQDIGVHHSNSNNQEAEEKQESWEKTLNHSNPNRLEKLQETRLSSHTMQGRDDLWSQKGEIIHELPRIGKNMENFHAARRRLKEVNARLTRIHGKQKLSTMSKAAPAFAKILGSSNDVSRRRGEIFAETLGPTQRRERIGSEQAKERLLAKLPSKNSTGLRDLDGFKHSAKDPAVSTKARGTASWSRKQNWEHKEAKVVSFKPRLQSSFKILDNGVKESSTLPKKFRVDEKDISQNSKETKDAKSQDKPHFEESVSSAVEPRVSSNSRRDMNVGLARFVERLNSDYGQQLTRGDPHNQSRLEQLCSRYMETLKVRKRLEEKLTGSARSTFNRSDVRAALAMDNISNPQSDLQKRKRKGSSLGEIQGNVDLCTSPEDEDSIKVKVNPWETDTNENMKKSEDSEKDIKKTGHKTGSQSSVVGTKIRSLSVPSTSGMSSLSRLSQTSQSRIGITPLKSSINSKRIPRVKSNVQLRPDLKESVERLSSQPQPSVARLQHDISTWETNFGKHFSVGVFDKSNPSHGRFVNKSPSSPGGVPHTSRSAKTDSGSKYIPPLLNHQNAALRQCTEKKSMSNSVANSSNHSSAVTRTTLPEPTQSQSSGEDRINTFFGSLLNLIDQKEKQKTNKGESPDSQTKLCSSATTTATKQTKECRDDSESKKREEREKERGSLVKKDVKEGTVGRKGSSSIGTMYRNMLEKIKCKRSSFVMDPDDPLAIPPLPSLSDITTSLEPMPNFPQQLLGSKLKDEKSSKCLDASLVKNSNGENALSVSMLASSRDVTKDCLETVPTNFENQPSLASRDEDLSPSYISQSSPHRLHEKGFIDDIHFFPPSKLSLTKKENIMYSETPPRSVRKEIHDNLERNEQEKSMLLNSEKETTPKSPNFDKSFVFSPKMNVSNLVKAKSPEASVSKISVVCDSIKCPLGGGDNEDEKEGHIQPPFASGASDILSFTVGFTASSEMLSSAETPKRKTSNQDLHLNSQISPRCISPKTLKSNASVSNKSSLTSFSESKNESLAWMELEDLKNYHSEVSEYNLRPRQYREVNADKPLLTGVEPPSDGSSYCVINEERFSKSPVNKSFQGVGSANPGIGDYFPEDVRPTTQFQVDHRSGYDESTTSYARLSAHNFETYPTTTDNSGFNSKNVFSRQNRPFNAELTGFNTNTTVFDGSHSQYEIKPLDALELQAERDFGNIYGDKRHKTTERSGWSPWKQDSRDVPAELSSADNVTNTQGQVSSPYHRPMRMATGYNFDHDVRAPDTEHTTYESYFANNPISNYSFASERPYAEYAHNQGYKLGTDAGARLSAPSWSDYASSSMTRSVRTPAAPYYSRQDHPENCQSANI</sequence>
<feature type="region of interest" description="Disordered" evidence="1">
    <location>
        <begin position="1"/>
        <end position="33"/>
    </location>
</feature>
<feature type="compositionally biased region" description="Low complexity" evidence="1">
    <location>
        <begin position="2562"/>
        <end position="2576"/>
    </location>
</feature>
<evidence type="ECO:0000313" key="3">
    <source>
        <dbReference type="Proteomes" id="UP000271974"/>
    </source>
</evidence>
<dbReference type="Proteomes" id="UP000271974">
    <property type="component" value="Unassembled WGS sequence"/>
</dbReference>
<feature type="region of interest" description="Disordered" evidence="1">
    <location>
        <begin position="1990"/>
        <end position="2025"/>
    </location>
</feature>
<feature type="region of interest" description="Disordered" evidence="1">
    <location>
        <begin position="2379"/>
        <end position="2412"/>
    </location>
</feature>
<feature type="region of interest" description="Disordered" evidence="1">
    <location>
        <begin position="2851"/>
        <end position="2874"/>
    </location>
</feature>
<protein>
    <submittedName>
        <fullName evidence="2">Uncharacterized protein</fullName>
    </submittedName>
</protein>
<feature type="region of interest" description="Disordered" evidence="1">
    <location>
        <begin position="2335"/>
        <end position="2365"/>
    </location>
</feature>
<evidence type="ECO:0000256" key="1">
    <source>
        <dbReference type="SAM" id="MobiDB-lite"/>
    </source>
</evidence>
<comment type="caution">
    <text evidence="2">The sequence shown here is derived from an EMBL/GenBank/DDBJ whole genome shotgun (WGS) entry which is preliminary data.</text>
</comment>
<feature type="compositionally biased region" description="Acidic residues" evidence="1">
    <location>
        <begin position="22"/>
        <end position="31"/>
    </location>
</feature>
<feature type="region of interest" description="Disordered" evidence="1">
    <location>
        <begin position="2219"/>
        <end position="2260"/>
    </location>
</feature>
<feature type="region of interest" description="Disordered" evidence="1">
    <location>
        <begin position="1686"/>
        <end position="1715"/>
    </location>
</feature>
<feature type="compositionally biased region" description="Basic and acidic residues" evidence="1">
    <location>
        <begin position="2008"/>
        <end position="2019"/>
    </location>
</feature>
<feature type="region of interest" description="Disordered" evidence="1">
    <location>
        <begin position="2557"/>
        <end position="2593"/>
    </location>
</feature>
<dbReference type="EMBL" id="RQTK01000456">
    <property type="protein sequence ID" value="RUS79352.1"/>
    <property type="molecule type" value="Genomic_DNA"/>
</dbReference>
<feature type="non-terminal residue" evidence="2">
    <location>
        <position position="3329"/>
    </location>
</feature>
<accession>A0A433TCL8</accession>
<feature type="compositionally biased region" description="Basic and acidic residues" evidence="1">
    <location>
        <begin position="2219"/>
        <end position="2245"/>
    </location>
</feature>
<feature type="compositionally biased region" description="Polar residues" evidence="1">
    <location>
        <begin position="2529"/>
        <end position="2538"/>
    </location>
</feature>
<dbReference type="OrthoDB" id="6123481at2759"/>
<feature type="region of interest" description="Disordered" evidence="1">
    <location>
        <begin position="2610"/>
        <end position="2661"/>
    </location>
</feature>
<feature type="compositionally biased region" description="Polar residues" evidence="1">
    <location>
        <begin position="1990"/>
        <end position="2006"/>
    </location>
</feature>
<proteinExistence type="predicted"/>
<feature type="compositionally biased region" description="Basic and acidic residues" evidence="1">
    <location>
        <begin position="2851"/>
        <end position="2867"/>
    </location>
</feature>
<feature type="compositionally biased region" description="Polar residues" evidence="1">
    <location>
        <begin position="1"/>
        <end position="16"/>
    </location>
</feature>
<feature type="compositionally biased region" description="Basic and acidic residues" evidence="1">
    <location>
        <begin position="2153"/>
        <end position="2163"/>
    </location>
</feature>
<feature type="compositionally biased region" description="Polar residues" evidence="1">
    <location>
        <begin position="2577"/>
        <end position="2590"/>
    </location>
</feature>
<feature type="compositionally biased region" description="Basic and acidic residues" evidence="1">
    <location>
        <begin position="2637"/>
        <end position="2661"/>
    </location>
</feature>
<feature type="region of interest" description="Disordered" evidence="1">
    <location>
        <begin position="2152"/>
        <end position="2181"/>
    </location>
</feature>
<feature type="region of interest" description="Disordered" evidence="1">
    <location>
        <begin position="63"/>
        <end position="85"/>
    </location>
</feature>
<feature type="region of interest" description="Disordered" evidence="1">
    <location>
        <begin position="2780"/>
        <end position="2802"/>
    </location>
</feature>
<feature type="region of interest" description="Disordered" evidence="1">
    <location>
        <begin position="2509"/>
        <end position="2544"/>
    </location>
</feature>
<feature type="compositionally biased region" description="Basic and acidic residues" evidence="1">
    <location>
        <begin position="2610"/>
        <end position="2619"/>
    </location>
</feature>
<gene>
    <name evidence="2" type="ORF">EGW08_012873</name>
</gene>